<dbReference type="Proteomes" id="UP001163324">
    <property type="component" value="Chromosome 5"/>
</dbReference>
<organism evidence="1 2">
    <name type="scientific">Trichothecium roseum</name>
    <dbReference type="NCBI Taxonomy" id="47278"/>
    <lineage>
        <taxon>Eukaryota</taxon>
        <taxon>Fungi</taxon>
        <taxon>Dikarya</taxon>
        <taxon>Ascomycota</taxon>
        <taxon>Pezizomycotina</taxon>
        <taxon>Sordariomycetes</taxon>
        <taxon>Hypocreomycetidae</taxon>
        <taxon>Hypocreales</taxon>
        <taxon>Hypocreales incertae sedis</taxon>
        <taxon>Trichothecium</taxon>
    </lineage>
</organism>
<accession>A0ACC0V1Z8</accession>
<evidence type="ECO:0000313" key="2">
    <source>
        <dbReference type="Proteomes" id="UP001163324"/>
    </source>
</evidence>
<evidence type="ECO:0000313" key="1">
    <source>
        <dbReference type="EMBL" id="KAI9899790.1"/>
    </source>
</evidence>
<reference evidence="1" key="1">
    <citation type="submission" date="2022-10" db="EMBL/GenBank/DDBJ databases">
        <title>Complete Genome of Trichothecium roseum strain YXFP-22015, a Plant Pathogen Isolated from Citrus.</title>
        <authorList>
            <person name="Wang Y."/>
            <person name="Zhu L."/>
        </authorList>
    </citation>
    <scope>NUCLEOTIDE SEQUENCE</scope>
    <source>
        <strain evidence="1">YXFP-22015</strain>
    </source>
</reference>
<comment type="caution">
    <text evidence="1">The sequence shown here is derived from an EMBL/GenBank/DDBJ whole genome shotgun (WGS) entry which is preliminary data.</text>
</comment>
<keyword evidence="2" id="KW-1185">Reference proteome</keyword>
<gene>
    <name evidence="1" type="ORF">N3K66_006251</name>
</gene>
<protein>
    <submittedName>
        <fullName evidence="1">Uncharacterized protein</fullName>
    </submittedName>
</protein>
<sequence>MDFTTSPTSSFAGAPPPIPTRTRFNSTRRPSHDPVNSVKRQSIPPSASPEVISNLITSLSGISKPAEDYFDNHPSSPGSTGPGGGGGGRGASLSLPSSPGRGNRSLSPGSFGVDYGAYNRPSLTDLRSDTLSLDEIAASPPIIRTSKPPSGYSSITAPKNSRSRQSSTNREGGFRSFIRSSSAGASRPSSGGSGVRSDEQSIGNLSIEPGTAPEPELKPRRSFDSWGKKASRGAKGLMYMSSKERLRDKELGRRQGSVGAMSSNSLHNQGTGPGVAASSHSNSKPDPFMAETPICEEPLVTNESVWPSPERASSTQAIPPRESSVKKSTPNSKRMGRRPKREEEDVLEERPEVPEKDVRRTQRKVPAQLDLQNQPDNNDKQNTLTNPPSIVPALAPSHTQTPTSQRFLESIRDDYLAFDGHAPEVPEKDDAPVAAVSKGRARSNHSIDNGNRTRSTPQSPTSGDDGRTKRSSSRLKRLSRQASPTPESKASQDQQRDDLGGVPLERVDSVDSIDDAVDTYLASTRLTQKIKHPQTGRTICFSEVGDPEGSAVFCCVGMGLTRYITAFYDELALTLKLRLITPDRPGVGDSEPYSDGTATPLSWPDDVYAICQSLKITKFSILAHSAGAIYALATALRMPQHIRGRIHLLAPWIPPSQMNTFGGSQTSPPTNAIPTAQRILRALPTPMLKVANSSFMSATSTSITTSLPKNPKRAKRKAGQGNPRESGATLDKENIRHDTNGKDGQNGVNEVDDGRNGNGNVSRASHRSEAYTDTAVLTSAVSAMDDKERQMAYDIRLTHAIWALATTGANPAVDLLTCLERRHTIGFRYVDINRPVVIHHGSRDTRVPVDNVRWLGKTMRRCEVRVLEGEGHGLMASATVMGSVLMEISKEWEDWMRVTGADGRREKERERGRREAFSRA</sequence>
<name>A0ACC0V1Z8_9HYPO</name>
<proteinExistence type="predicted"/>
<dbReference type="EMBL" id="CM047944">
    <property type="protein sequence ID" value="KAI9899790.1"/>
    <property type="molecule type" value="Genomic_DNA"/>
</dbReference>